<keyword evidence="3" id="KW-1185">Reference proteome</keyword>
<dbReference type="RefSeq" id="WP_092727514.1">
    <property type="nucleotide sequence ID" value="NZ_FNGW01000012.1"/>
</dbReference>
<keyword evidence="1" id="KW-1133">Transmembrane helix</keyword>
<feature type="transmembrane region" description="Helical" evidence="1">
    <location>
        <begin position="7"/>
        <end position="26"/>
    </location>
</feature>
<dbReference type="Proteomes" id="UP000199068">
    <property type="component" value="Unassembled WGS sequence"/>
</dbReference>
<organism evidence="2 3">
    <name type="scientific">Romboutsia lituseburensis DSM 797</name>
    <dbReference type="NCBI Taxonomy" id="1121325"/>
    <lineage>
        <taxon>Bacteria</taxon>
        <taxon>Bacillati</taxon>
        <taxon>Bacillota</taxon>
        <taxon>Clostridia</taxon>
        <taxon>Peptostreptococcales</taxon>
        <taxon>Peptostreptococcaceae</taxon>
        <taxon>Romboutsia</taxon>
    </lineage>
</organism>
<dbReference type="AlphaFoldDB" id="A0A1G9T9H4"/>
<evidence type="ECO:0000313" key="3">
    <source>
        <dbReference type="Proteomes" id="UP000199068"/>
    </source>
</evidence>
<keyword evidence="1" id="KW-0472">Membrane</keyword>
<name>A0A1G9T9H4_9FIRM</name>
<dbReference type="EMBL" id="FNGW01000012">
    <property type="protein sequence ID" value="SDM44301.1"/>
    <property type="molecule type" value="Genomic_DNA"/>
</dbReference>
<keyword evidence="1" id="KW-0812">Transmembrane</keyword>
<proteinExistence type="predicted"/>
<accession>A0A1G9T9H4</accession>
<evidence type="ECO:0000256" key="1">
    <source>
        <dbReference type="SAM" id="Phobius"/>
    </source>
</evidence>
<evidence type="ECO:0000313" key="2">
    <source>
        <dbReference type="EMBL" id="SDM44301.1"/>
    </source>
</evidence>
<gene>
    <name evidence="2" type="ORF">SAMN04515677_11221</name>
</gene>
<reference evidence="2 3" key="1">
    <citation type="submission" date="2016-10" db="EMBL/GenBank/DDBJ databases">
        <authorList>
            <person name="de Groot N.N."/>
        </authorList>
    </citation>
    <scope>NUCLEOTIDE SEQUENCE [LARGE SCALE GENOMIC DNA]</scope>
    <source>
        <strain evidence="2 3">DSM 797</strain>
    </source>
</reference>
<protein>
    <submittedName>
        <fullName evidence="2">Uncharacterized protein</fullName>
    </submittedName>
</protein>
<sequence>MKNKNKVFTFSLVLSIILIFGILIYLKTATGEKYNIDAEKESIKEVLETFIKDDYNYNGGKNDFSTVGNENLKKYLIARNAVKYTNHKSSYKKVLSQKFEFDYKDFSKWGDCVKVNVYMDENYSYEDEDTGQINKDAGAGNDYIVYLSKVDGEWKVMSATIDVDVDPVDDVFDVNKELGYGWKKTRERVDEDLNKMLDKLNDLKEQYSEPIN</sequence>